<name>A0ABD3N437_9STRA</name>
<keyword evidence="5" id="KW-1185">Reference proteome</keyword>
<dbReference type="InterPro" id="IPR059101">
    <property type="entry name" value="NFACT-R_2"/>
</dbReference>
<dbReference type="EMBL" id="JALLBG020000034">
    <property type="protein sequence ID" value="KAL3770899.1"/>
    <property type="molecule type" value="Genomic_DNA"/>
</dbReference>
<feature type="region of interest" description="Disordered" evidence="2">
    <location>
        <begin position="393"/>
        <end position="429"/>
    </location>
</feature>
<dbReference type="Pfam" id="PF05833">
    <property type="entry name" value="NFACT_N"/>
    <property type="match status" value="1"/>
</dbReference>
<dbReference type="Proteomes" id="UP001530293">
    <property type="component" value="Unassembled WGS sequence"/>
</dbReference>
<gene>
    <name evidence="4" type="ORF">ACHAWU_003208</name>
</gene>
<evidence type="ECO:0000259" key="3">
    <source>
        <dbReference type="Pfam" id="PF18297"/>
    </source>
</evidence>
<comment type="caution">
    <text evidence="4">The sequence shown here is derived from an EMBL/GenBank/DDBJ whole genome shotgun (WGS) entry which is preliminary data.</text>
</comment>
<organism evidence="4 5">
    <name type="scientific">Discostella pseudostelligera</name>
    <dbReference type="NCBI Taxonomy" id="259834"/>
    <lineage>
        <taxon>Eukaryota</taxon>
        <taxon>Sar</taxon>
        <taxon>Stramenopiles</taxon>
        <taxon>Ochrophyta</taxon>
        <taxon>Bacillariophyta</taxon>
        <taxon>Coscinodiscophyceae</taxon>
        <taxon>Thalassiosirophycidae</taxon>
        <taxon>Stephanodiscales</taxon>
        <taxon>Stephanodiscaceae</taxon>
        <taxon>Discostella</taxon>
    </lineage>
</organism>
<proteinExistence type="predicted"/>
<reference evidence="4 5" key="1">
    <citation type="submission" date="2024-10" db="EMBL/GenBank/DDBJ databases">
        <title>Updated reference genomes for cyclostephanoid diatoms.</title>
        <authorList>
            <person name="Roberts W.R."/>
            <person name="Alverson A.J."/>
        </authorList>
    </citation>
    <scope>NUCLEOTIDE SEQUENCE [LARGE SCALE GENOMIC DNA]</scope>
    <source>
        <strain evidence="4 5">AJA232-27</strain>
    </source>
</reference>
<dbReference type="Pfam" id="PF18297">
    <property type="entry name" value="NFACT-R_2"/>
    <property type="match status" value="1"/>
</dbReference>
<dbReference type="InterPro" id="IPR051608">
    <property type="entry name" value="RQC_Subunit_NEMF"/>
</dbReference>
<evidence type="ECO:0000313" key="4">
    <source>
        <dbReference type="EMBL" id="KAL3770899.1"/>
    </source>
</evidence>
<feature type="coiled-coil region" evidence="1">
    <location>
        <begin position="60"/>
        <end position="87"/>
    </location>
</feature>
<keyword evidence="1" id="KW-0175">Coiled coil</keyword>
<sequence>MMMSTADHHDEDLLPITTSTTYDCYDEDEDDDTEIDTDIGNEEIDSTTKSQSSILLHALKTAVQSALETLSRKTASLERELSKARSLEDTMKRANLIVSNLYRLPPGTVSIEVEDWENGGEFITLTLNTKEYNSAQEESDNLFALARKMKRGSKIVEELMQQSFEGERILQKALLDLESMSTMAEEGDDGTMMDEDQLMLIQDQLQRTSSKTGFKSPTVTKSTTMQPSRNRASNKSNARESNNKPNPRVLKSPSGHQVLVGRNRRDNEAICFQLSKPTDIWMHARGCPGAHVLLCVRRGSPEVQEEDMQFAANLAAFYSNARTETKTAITTAEPKHITKPRGAPLGAVTLRQEGKTIIGRPGDVSDDLKEAREKSGAAWDELGYRTLGTRVKNTKKTAAVEKARRDKSREEAMSKSKRRKRKEEVESWY</sequence>
<protein>
    <recommendedName>
        <fullName evidence="3">NFACT protein RNA binding domain-containing protein</fullName>
    </recommendedName>
</protein>
<feature type="compositionally biased region" description="Polar residues" evidence="2">
    <location>
        <begin position="207"/>
        <end position="236"/>
    </location>
</feature>
<evidence type="ECO:0000256" key="1">
    <source>
        <dbReference type="SAM" id="Coils"/>
    </source>
</evidence>
<dbReference type="PANTHER" id="PTHR15239">
    <property type="entry name" value="NUCLEAR EXPORT MEDIATOR FACTOR NEMF"/>
    <property type="match status" value="1"/>
</dbReference>
<dbReference type="PANTHER" id="PTHR15239:SF6">
    <property type="entry name" value="RIBOSOME QUALITY CONTROL COMPLEX SUBUNIT NEMF"/>
    <property type="match status" value="1"/>
</dbReference>
<feature type="domain" description="NFACT protein RNA binding" evidence="3">
    <location>
        <begin position="249"/>
        <end position="336"/>
    </location>
</feature>
<dbReference type="AlphaFoldDB" id="A0ABD3N437"/>
<evidence type="ECO:0000256" key="2">
    <source>
        <dbReference type="SAM" id="MobiDB-lite"/>
    </source>
</evidence>
<accession>A0ABD3N437</accession>
<feature type="region of interest" description="Disordered" evidence="2">
    <location>
        <begin position="207"/>
        <end position="257"/>
    </location>
</feature>
<feature type="compositionally biased region" description="Basic and acidic residues" evidence="2">
    <location>
        <begin position="398"/>
        <end position="414"/>
    </location>
</feature>
<evidence type="ECO:0000313" key="5">
    <source>
        <dbReference type="Proteomes" id="UP001530293"/>
    </source>
</evidence>